<reference evidence="1 2" key="2">
    <citation type="journal article" date="2013" name="Genome Announc.">
        <title>Draft Genome Sequence of Methylobacterium mesophilicum Strain SR1.6/6, Isolated from Citrus sinensis.</title>
        <authorList>
            <person name="Marinho Almeida D."/>
            <person name="Dini-Andreote F."/>
            <person name="Camargo Neves A.A."/>
            <person name="Juca Ramos R.T."/>
            <person name="Andreote F.D."/>
            <person name="Carneiro A.R."/>
            <person name="Oliveira de Souza Lima A."/>
            <person name="Caracciolo Gomes de Sa P.H."/>
            <person name="Ribeiro Barbosa M.S."/>
            <person name="Araujo W.L."/>
            <person name="Silva A."/>
        </authorList>
    </citation>
    <scope>NUCLEOTIDE SEQUENCE [LARGE SCALE GENOMIC DNA]</scope>
    <source>
        <strain evidence="1 2">SR1.6/6</strain>
    </source>
</reference>
<gene>
    <name evidence="1" type="ORF">MMSR116_24265</name>
</gene>
<dbReference type="EMBL" id="CP043538">
    <property type="protein sequence ID" value="QGY04677.1"/>
    <property type="molecule type" value="Genomic_DNA"/>
</dbReference>
<protein>
    <submittedName>
        <fullName evidence="1">Uncharacterized protein</fullName>
    </submittedName>
</protein>
<sequence length="81" mass="8309">MAAHPASTAPRKVALISDRAFDAVQASSAAAAHQATTGRTPDAVGTLRSNMPVTVVLAAGKRLRTRVGARAAILPPNPVQR</sequence>
<dbReference type="AlphaFoldDB" id="A0A6B9FQJ8"/>
<reference evidence="1 2" key="1">
    <citation type="journal article" date="2012" name="Genet. Mol. Biol.">
        <title>Analysis of 16S rRNA and mxaF genes revealing insights into Methylobacterium niche-specific plant association.</title>
        <authorList>
            <person name="Dourado M.N."/>
            <person name="Andreote F.D."/>
            <person name="Dini-Andreote F."/>
            <person name="Conti R."/>
            <person name="Araujo J.M."/>
            <person name="Araujo W.L."/>
        </authorList>
    </citation>
    <scope>NUCLEOTIDE SEQUENCE [LARGE SCALE GENOMIC DNA]</scope>
    <source>
        <strain evidence="1 2">SR1.6/6</strain>
    </source>
</reference>
<organism evidence="1 2">
    <name type="scientific">Methylobacterium mesophilicum SR1.6/6</name>
    <dbReference type="NCBI Taxonomy" id="908290"/>
    <lineage>
        <taxon>Bacteria</taxon>
        <taxon>Pseudomonadati</taxon>
        <taxon>Pseudomonadota</taxon>
        <taxon>Alphaproteobacteria</taxon>
        <taxon>Hyphomicrobiales</taxon>
        <taxon>Methylobacteriaceae</taxon>
        <taxon>Methylobacterium</taxon>
    </lineage>
</organism>
<evidence type="ECO:0000313" key="1">
    <source>
        <dbReference type="EMBL" id="QGY04677.1"/>
    </source>
</evidence>
<accession>A0A6B9FQJ8</accession>
<evidence type="ECO:0000313" key="2">
    <source>
        <dbReference type="Proteomes" id="UP000012488"/>
    </source>
</evidence>
<dbReference type="RefSeq" id="WP_039894250.1">
    <property type="nucleotide sequence ID" value="NZ_CP043538.1"/>
</dbReference>
<dbReference type="Proteomes" id="UP000012488">
    <property type="component" value="Chromosome"/>
</dbReference>
<name>A0A6B9FQJ8_9HYPH</name>
<proteinExistence type="predicted"/>
<dbReference type="KEGG" id="mmes:MMSR116_24265"/>